<accession>A0A804N0U7</accession>
<dbReference type="Proteomes" id="UP000007305">
    <property type="component" value="Chromosome 3"/>
</dbReference>
<dbReference type="EnsemblPlants" id="Zm00001eb126190_T001">
    <property type="protein sequence ID" value="Zm00001eb126190_P001"/>
    <property type="gene ID" value="Zm00001eb126190"/>
</dbReference>
<reference evidence="3" key="1">
    <citation type="submission" date="2015-12" db="EMBL/GenBank/DDBJ databases">
        <title>Update maize B73 reference genome by single molecule sequencing technologies.</title>
        <authorList>
            <consortium name="Maize Genome Sequencing Project"/>
            <person name="Ware D."/>
        </authorList>
    </citation>
    <scope>NUCLEOTIDE SEQUENCE [LARGE SCALE GENOMIC DNA]</scope>
    <source>
        <strain evidence="3">cv. B73</strain>
    </source>
</reference>
<reference evidence="2" key="2">
    <citation type="submission" date="2019-07" db="EMBL/GenBank/DDBJ databases">
        <authorList>
            <person name="Seetharam A."/>
            <person name="Woodhouse M."/>
            <person name="Cannon E."/>
        </authorList>
    </citation>
    <scope>NUCLEOTIDE SEQUENCE [LARGE SCALE GENOMIC DNA]</scope>
    <source>
        <strain evidence="2">cv. B73</strain>
    </source>
</reference>
<dbReference type="Gramene" id="Zm00001eb126190_T001">
    <property type="protein sequence ID" value="Zm00001eb126190_P001"/>
    <property type="gene ID" value="Zm00001eb126190"/>
</dbReference>
<sequence length="104" mass="10644">MPPPDVSSLAQSRAPAFPSPSPYLPRAAAIASSPPLYPPPPPLQISSSSPSLPPSPSLRPPQIVETTGTVETTGARSDGGDHANKLVAASSARAPSSQEVNRLR</sequence>
<evidence type="ECO:0000256" key="1">
    <source>
        <dbReference type="SAM" id="MobiDB-lite"/>
    </source>
</evidence>
<feature type="compositionally biased region" description="Low complexity" evidence="1">
    <location>
        <begin position="60"/>
        <end position="74"/>
    </location>
</feature>
<evidence type="ECO:0000313" key="2">
    <source>
        <dbReference type="EnsemblPlants" id="Zm00001eb126190_P001"/>
    </source>
</evidence>
<keyword evidence="3" id="KW-1185">Reference proteome</keyword>
<evidence type="ECO:0000313" key="3">
    <source>
        <dbReference type="Proteomes" id="UP000007305"/>
    </source>
</evidence>
<reference evidence="2" key="3">
    <citation type="submission" date="2021-05" db="UniProtKB">
        <authorList>
            <consortium name="EnsemblPlants"/>
        </authorList>
    </citation>
    <scope>IDENTIFICATION</scope>
    <source>
        <strain evidence="2">cv. B73</strain>
    </source>
</reference>
<dbReference type="AlphaFoldDB" id="A0A804N0U7"/>
<name>A0A804N0U7_MAIZE</name>
<protein>
    <submittedName>
        <fullName evidence="2">Uncharacterized protein</fullName>
    </submittedName>
</protein>
<feature type="region of interest" description="Disordered" evidence="1">
    <location>
        <begin position="1"/>
        <end position="83"/>
    </location>
</feature>
<dbReference type="InParanoid" id="A0A804N0U7"/>
<organism evidence="2 3">
    <name type="scientific">Zea mays</name>
    <name type="common">Maize</name>
    <dbReference type="NCBI Taxonomy" id="4577"/>
    <lineage>
        <taxon>Eukaryota</taxon>
        <taxon>Viridiplantae</taxon>
        <taxon>Streptophyta</taxon>
        <taxon>Embryophyta</taxon>
        <taxon>Tracheophyta</taxon>
        <taxon>Spermatophyta</taxon>
        <taxon>Magnoliopsida</taxon>
        <taxon>Liliopsida</taxon>
        <taxon>Poales</taxon>
        <taxon>Poaceae</taxon>
        <taxon>PACMAD clade</taxon>
        <taxon>Panicoideae</taxon>
        <taxon>Andropogonodae</taxon>
        <taxon>Andropogoneae</taxon>
        <taxon>Tripsacinae</taxon>
        <taxon>Zea</taxon>
    </lineage>
</organism>
<proteinExistence type="predicted"/>